<feature type="signal peptide" evidence="2">
    <location>
        <begin position="1"/>
        <end position="26"/>
    </location>
</feature>
<sequence length="340" mass="37711">MSKQKMKQLALIFFLVTILHNKPSKAQPPTVNPYAALHITPNPDGSITRIKEFFPTVPPNTTTSLAFSKDVPLNPNNKTWVRLYLPSGPPGYLNNLPVVVFAHGGGFILLSTAGPDIDLFLSSTASKLRVLVVSVEYRLAPEHRLPAAYDDVLEALYWVKDKKDEWVKNYGNVSRCIMMGESVGGNIVYNVGLRASVMTPALKPLVIRGLVLIQPFFGGADLDRGYTNPNMQVIANLLWNLSLPLGENRNNPYFNPIFGGGSSNLDKIRGLGWRVAFAGCDGDFIFDRQVKVFEFFKKRGLDVVSHFGKGYNHGVFIGNPSESQTLFEFVRNVFSPYLVS</sequence>
<dbReference type="InterPro" id="IPR013094">
    <property type="entry name" value="AB_hydrolase_3"/>
</dbReference>
<evidence type="ECO:0000313" key="5">
    <source>
        <dbReference type="RefSeq" id="XP_021842094.1"/>
    </source>
</evidence>
<evidence type="ECO:0000256" key="2">
    <source>
        <dbReference type="SAM" id="SignalP"/>
    </source>
</evidence>
<dbReference type="GeneID" id="110782285"/>
<keyword evidence="4" id="KW-1185">Reference proteome</keyword>
<protein>
    <submittedName>
        <fullName evidence="5">Probable carboxylesterase 120</fullName>
    </submittedName>
</protein>
<dbReference type="AlphaFoldDB" id="A0A9R0JPD6"/>
<dbReference type="OrthoDB" id="433474at2759"/>
<feature type="chain" id="PRO_5040274211" evidence="2">
    <location>
        <begin position="27"/>
        <end position="340"/>
    </location>
</feature>
<name>A0A9R0JPD6_SPIOL</name>
<accession>A0A9R0JPD6</accession>
<dbReference type="InterPro" id="IPR029058">
    <property type="entry name" value="AB_hydrolase_fold"/>
</dbReference>
<dbReference type="GO" id="GO:0016787">
    <property type="term" value="F:hydrolase activity"/>
    <property type="evidence" value="ECO:0007669"/>
    <property type="project" value="InterPro"/>
</dbReference>
<dbReference type="PANTHER" id="PTHR23024">
    <property type="entry name" value="ARYLACETAMIDE DEACETYLASE"/>
    <property type="match status" value="1"/>
</dbReference>
<proteinExistence type="inferred from homology"/>
<comment type="similarity">
    <text evidence="1">Belongs to the 'GDXG' lipolytic enzyme family.</text>
</comment>
<gene>
    <name evidence="5" type="primary">LOC110782285</name>
</gene>
<dbReference type="Gene3D" id="3.40.50.1820">
    <property type="entry name" value="alpha/beta hydrolase"/>
    <property type="match status" value="1"/>
</dbReference>
<dbReference type="InterPro" id="IPR050466">
    <property type="entry name" value="Carboxylest/Gibb_receptor"/>
</dbReference>
<dbReference type="SUPFAM" id="SSF53474">
    <property type="entry name" value="alpha/beta-Hydrolases"/>
    <property type="match status" value="1"/>
</dbReference>
<organism evidence="4 5">
    <name type="scientific">Spinacia oleracea</name>
    <name type="common">Spinach</name>
    <dbReference type="NCBI Taxonomy" id="3562"/>
    <lineage>
        <taxon>Eukaryota</taxon>
        <taxon>Viridiplantae</taxon>
        <taxon>Streptophyta</taxon>
        <taxon>Embryophyta</taxon>
        <taxon>Tracheophyta</taxon>
        <taxon>Spermatophyta</taxon>
        <taxon>Magnoliopsida</taxon>
        <taxon>eudicotyledons</taxon>
        <taxon>Gunneridae</taxon>
        <taxon>Pentapetalae</taxon>
        <taxon>Caryophyllales</taxon>
        <taxon>Chenopodiaceae</taxon>
        <taxon>Chenopodioideae</taxon>
        <taxon>Anserineae</taxon>
        <taxon>Spinacia</taxon>
    </lineage>
</organism>
<dbReference type="KEGG" id="soe:110782285"/>
<reference evidence="4" key="1">
    <citation type="journal article" date="2021" name="Nat. Commun.">
        <title>Genomic analyses provide insights into spinach domestication and the genetic basis of agronomic traits.</title>
        <authorList>
            <person name="Cai X."/>
            <person name="Sun X."/>
            <person name="Xu C."/>
            <person name="Sun H."/>
            <person name="Wang X."/>
            <person name="Ge C."/>
            <person name="Zhang Z."/>
            <person name="Wang Q."/>
            <person name="Fei Z."/>
            <person name="Jiao C."/>
            <person name="Wang Q."/>
        </authorList>
    </citation>
    <scope>NUCLEOTIDE SEQUENCE [LARGE SCALE GENOMIC DNA]</scope>
    <source>
        <strain evidence="4">cv. Varoflay</strain>
    </source>
</reference>
<keyword evidence="2" id="KW-0732">Signal</keyword>
<dbReference type="RefSeq" id="XP_021842094.1">
    <property type="nucleotide sequence ID" value="XM_021986402.2"/>
</dbReference>
<evidence type="ECO:0000259" key="3">
    <source>
        <dbReference type="Pfam" id="PF07859"/>
    </source>
</evidence>
<dbReference type="PANTHER" id="PTHR23024:SF546">
    <property type="entry name" value="CARBOXYLESTERASE 120-RELATED"/>
    <property type="match status" value="1"/>
</dbReference>
<evidence type="ECO:0000256" key="1">
    <source>
        <dbReference type="ARBA" id="ARBA00010515"/>
    </source>
</evidence>
<dbReference type="Proteomes" id="UP000813463">
    <property type="component" value="Chromosome 3"/>
</dbReference>
<evidence type="ECO:0000313" key="4">
    <source>
        <dbReference type="Proteomes" id="UP000813463"/>
    </source>
</evidence>
<dbReference type="Pfam" id="PF07859">
    <property type="entry name" value="Abhydrolase_3"/>
    <property type="match status" value="1"/>
</dbReference>
<reference evidence="5" key="2">
    <citation type="submission" date="2025-08" db="UniProtKB">
        <authorList>
            <consortium name="RefSeq"/>
        </authorList>
    </citation>
    <scope>IDENTIFICATION</scope>
    <source>
        <tissue evidence="5">Leaf</tissue>
    </source>
</reference>
<feature type="domain" description="Alpha/beta hydrolase fold-3" evidence="3">
    <location>
        <begin position="99"/>
        <end position="316"/>
    </location>
</feature>